<dbReference type="Pfam" id="PF13617">
    <property type="entry name" value="Lipoprotein_19"/>
    <property type="match status" value="1"/>
</dbReference>
<protein>
    <submittedName>
        <fullName evidence="1">YnbE-like lipoprotein</fullName>
    </submittedName>
</protein>
<dbReference type="STRING" id="1123402.SAMN02583745_02337"/>
<name>A0A1I0EDF3_9GAMM</name>
<keyword evidence="2" id="KW-1185">Reference proteome</keyword>
<organism evidence="1 2">
    <name type="scientific">Thorsellia anophelis DSM 18579</name>
    <dbReference type="NCBI Taxonomy" id="1123402"/>
    <lineage>
        <taxon>Bacteria</taxon>
        <taxon>Pseudomonadati</taxon>
        <taxon>Pseudomonadota</taxon>
        <taxon>Gammaproteobacteria</taxon>
        <taxon>Enterobacterales</taxon>
        <taxon>Thorselliaceae</taxon>
        <taxon>Thorsellia</taxon>
    </lineage>
</organism>
<accession>A0A1I0EDF3</accession>
<dbReference type="EMBL" id="FOHV01000025">
    <property type="protein sequence ID" value="SET43097.1"/>
    <property type="molecule type" value="Genomic_DNA"/>
</dbReference>
<keyword evidence="1" id="KW-0449">Lipoprotein</keyword>
<sequence length="72" mass="8070">MLIKPILSILIRQRFNVLIPIFSLMIGCTPRIEVATPTTPITINLNVKIDHDININVDKQVAALLESNSDLF</sequence>
<evidence type="ECO:0000313" key="2">
    <source>
        <dbReference type="Proteomes" id="UP000242642"/>
    </source>
</evidence>
<evidence type="ECO:0000313" key="1">
    <source>
        <dbReference type="EMBL" id="SET43097.1"/>
    </source>
</evidence>
<proteinExistence type="predicted"/>
<gene>
    <name evidence="1" type="ORF">SAMN02583745_02337</name>
</gene>
<dbReference type="InterPro" id="IPR025985">
    <property type="entry name" value="YnbE"/>
</dbReference>
<dbReference type="Proteomes" id="UP000242642">
    <property type="component" value="Unassembled WGS sequence"/>
</dbReference>
<reference evidence="2" key="1">
    <citation type="submission" date="2016-10" db="EMBL/GenBank/DDBJ databases">
        <authorList>
            <person name="Varghese N."/>
            <person name="Submissions S."/>
        </authorList>
    </citation>
    <scope>NUCLEOTIDE SEQUENCE [LARGE SCALE GENOMIC DNA]</scope>
    <source>
        <strain evidence="2">DSM 18579</strain>
    </source>
</reference>
<dbReference type="PROSITE" id="PS51257">
    <property type="entry name" value="PROKAR_LIPOPROTEIN"/>
    <property type="match status" value="1"/>
</dbReference>
<dbReference type="AlphaFoldDB" id="A0A1I0EDF3"/>